<evidence type="ECO:0000256" key="1">
    <source>
        <dbReference type="ARBA" id="ARBA00008601"/>
    </source>
</evidence>
<protein>
    <recommendedName>
        <fullName evidence="2">protein-tyrosine-phosphatase</fullName>
        <ecNumber evidence="2">3.1.3.48</ecNumber>
    </recommendedName>
</protein>
<dbReference type="SUPFAM" id="SSF46934">
    <property type="entry name" value="UBA-like"/>
    <property type="match status" value="1"/>
</dbReference>
<dbReference type="Gene3D" id="3.90.190.10">
    <property type="entry name" value="Protein tyrosine phosphatase superfamily"/>
    <property type="match status" value="1"/>
</dbReference>
<evidence type="ECO:0000259" key="7">
    <source>
        <dbReference type="PROSITE" id="PS50056"/>
    </source>
</evidence>
<proteinExistence type="inferred from homology"/>
<dbReference type="Pfam" id="PF00782">
    <property type="entry name" value="DSPc"/>
    <property type="match status" value="1"/>
</dbReference>
<dbReference type="GO" id="GO:0043409">
    <property type="term" value="P:negative regulation of MAPK cascade"/>
    <property type="evidence" value="ECO:0007669"/>
    <property type="project" value="TreeGrafter"/>
</dbReference>
<dbReference type="GO" id="GO:0005737">
    <property type="term" value="C:cytoplasm"/>
    <property type="evidence" value="ECO:0007669"/>
    <property type="project" value="TreeGrafter"/>
</dbReference>
<organism evidence="8 11">
    <name type="scientific">Adineta steineri</name>
    <dbReference type="NCBI Taxonomy" id="433720"/>
    <lineage>
        <taxon>Eukaryota</taxon>
        <taxon>Metazoa</taxon>
        <taxon>Spiralia</taxon>
        <taxon>Gnathifera</taxon>
        <taxon>Rotifera</taxon>
        <taxon>Eurotatoria</taxon>
        <taxon>Bdelloidea</taxon>
        <taxon>Adinetida</taxon>
        <taxon>Adinetidae</taxon>
        <taxon>Adineta</taxon>
    </lineage>
</organism>
<dbReference type="EMBL" id="CAJNOI010005041">
    <property type="protein sequence ID" value="CAF1558287.1"/>
    <property type="molecule type" value="Genomic_DNA"/>
</dbReference>
<feature type="domain" description="UBA" evidence="5">
    <location>
        <begin position="188"/>
        <end position="216"/>
    </location>
</feature>
<keyword evidence="10" id="KW-1185">Reference proteome</keyword>
<dbReference type="InterPro" id="IPR000387">
    <property type="entry name" value="Tyr_Pase_dom"/>
</dbReference>
<dbReference type="InterPro" id="IPR015940">
    <property type="entry name" value="UBA"/>
</dbReference>
<evidence type="ECO:0000256" key="4">
    <source>
        <dbReference type="ARBA" id="ARBA00022912"/>
    </source>
</evidence>
<dbReference type="AlphaFoldDB" id="A0A815XJP6"/>
<sequence>MIFDNNTSESLYSQNPAEILSNLYLSSYKPAQDLILLKQLQINYILNLTGYEHNSNKLRFEFDYPPEITVKHIIMADEMKVKLSDHLNEAVEFIHNNIHNSPSNKLLVHCEAGISRSPTIVIAYLMRYHNYSLKTAYNYVKQRKNNIGPHASFFEQLIQFEQQYKNTLIPSICLHDYLIEQMLEGAAVGFTRDEISLALKKTNNQVNQAYNLLFSSRN</sequence>
<feature type="domain" description="Tyrosine specific protein phosphatases" evidence="7">
    <location>
        <begin position="85"/>
        <end position="147"/>
    </location>
</feature>
<dbReference type="EMBL" id="CAJNOM010005442">
    <property type="protein sequence ID" value="CAF1663842.1"/>
    <property type="molecule type" value="Genomic_DNA"/>
</dbReference>
<feature type="domain" description="Tyrosine-protein phosphatase" evidence="6">
    <location>
        <begin position="15"/>
        <end position="166"/>
    </location>
</feature>
<dbReference type="PANTHER" id="PTHR10159:SF519">
    <property type="entry name" value="DUAL SPECIFICITY PROTEIN PHOSPHATASE MPK3"/>
    <property type="match status" value="1"/>
</dbReference>
<evidence type="ECO:0000259" key="5">
    <source>
        <dbReference type="PROSITE" id="PS50030"/>
    </source>
</evidence>
<dbReference type="OrthoDB" id="285418at2759"/>
<name>A0A815XJP6_9BILA</name>
<dbReference type="PROSITE" id="PS50056">
    <property type="entry name" value="TYR_PHOSPHATASE_2"/>
    <property type="match status" value="1"/>
</dbReference>
<dbReference type="PANTHER" id="PTHR10159">
    <property type="entry name" value="DUAL SPECIFICITY PROTEIN PHOSPHATASE"/>
    <property type="match status" value="1"/>
</dbReference>
<reference evidence="8" key="1">
    <citation type="submission" date="2021-02" db="EMBL/GenBank/DDBJ databases">
        <authorList>
            <person name="Nowell W R."/>
        </authorList>
    </citation>
    <scope>NUCLEOTIDE SEQUENCE</scope>
</reference>
<dbReference type="SUPFAM" id="SSF52799">
    <property type="entry name" value="(Phosphotyrosine protein) phosphatases II"/>
    <property type="match status" value="1"/>
</dbReference>
<evidence type="ECO:0000313" key="10">
    <source>
        <dbReference type="Proteomes" id="UP000663832"/>
    </source>
</evidence>
<dbReference type="EC" id="3.1.3.48" evidence="2"/>
<evidence type="ECO:0000313" key="8">
    <source>
        <dbReference type="EMBL" id="CAF1558287.1"/>
    </source>
</evidence>
<dbReference type="InterPro" id="IPR029021">
    <property type="entry name" value="Prot-tyrosine_phosphatase-like"/>
</dbReference>
<evidence type="ECO:0000256" key="2">
    <source>
        <dbReference type="ARBA" id="ARBA00013064"/>
    </source>
</evidence>
<evidence type="ECO:0000256" key="3">
    <source>
        <dbReference type="ARBA" id="ARBA00022801"/>
    </source>
</evidence>
<dbReference type="SMART" id="SM00195">
    <property type="entry name" value="DSPc"/>
    <property type="match status" value="1"/>
</dbReference>
<comment type="caution">
    <text evidence="8">The sequence shown here is derived from an EMBL/GenBank/DDBJ whole genome shotgun (WGS) entry which is preliminary data.</text>
</comment>
<dbReference type="PROSITE" id="PS50054">
    <property type="entry name" value="TYR_PHOSPHATASE_DUAL"/>
    <property type="match status" value="1"/>
</dbReference>
<dbReference type="GO" id="GO:0004725">
    <property type="term" value="F:protein tyrosine phosphatase activity"/>
    <property type="evidence" value="ECO:0007669"/>
    <property type="project" value="UniProtKB-EC"/>
</dbReference>
<dbReference type="Gene3D" id="1.10.8.10">
    <property type="entry name" value="DNA helicase RuvA subunit, C-terminal domain"/>
    <property type="match status" value="1"/>
</dbReference>
<gene>
    <name evidence="8" type="ORF">BJG266_LOCUS46754</name>
    <name evidence="9" type="ORF">QVE165_LOCUS63788</name>
</gene>
<evidence type="ECO:0000259" key="6">
    <source>
        <dbReference type="PROSITE" id="PS50054"/>
    </source>
</evidence>
<keyword evidence="3" id="KW-0378">Hydrolase</keyword>
<evidence type="ECO:0000313" key="11">
    <source>
        <dbReference type="Proteomes" id="UP000663877"/>
    </source>
</evidence>
<accession>A0A815XJP6</accession>
<dbReference type="PROSITE" id="PS50030">
    <property type="entry name" value="UBA"/>
    <property type="match status" value="1"/>
</dbReference>
<keyword evidence="4" id="KW-0904">Protein phosphatase</keyword>
<evidence type="ECO:0000313" key="9">
    <source>
        <dbReference type="EMBL" id="CAF1663842.1"/>
    </source>
</evidence>
<dbReference type="InterPro" id="IPR020422">
    <property type="entry name" value="TYR_PHOSPHATASE_DUAL_dom"/>
</dbReference>
<dbReference type="InterPro" id="IPR016130">
    <property type="entry name" value="Tyr_Pase_AS"/>
</dbReference>
<dbReference type="Proteomes" id="UP000663832">
    <property type="component" value="Unassembled WGS sequence"/>
</dbReference>
<dbReference type="PROSITE" id="PS00383">
    <property type="entry name" value="TYR_PHOSPHATASE_1"/>
    <property type="match status" value="1"/>
</dbReference>
<dbReference type="CDD" id="cd14498">
    <property type="entry name" value="DSP"/>
    <property type="match status" value="1"/>
</dbReference>
<dbReference type="Proteomes" id="UP000663877">
    <property type="component" value="Unassembled WGS sequence"/>
</dbReference>
<dbReference type="InterPro" id="IPR000340">
    <property type="entry name" value="Dual-sp_phosphatase_cat-dom"/>
</dbReference>
<comment type="similarity">
    <text evidence="1">Belongs to the protein-tyrosine phosphatase family. Non-receptor class dual specificity subfamily.</text>
</comment>
<dbReference type="InterPro" id="IPR009060">
    <property type="entry name" value="UBA-like_sf"/>
</dbReference>